<evidence type="ECO:0000313" key="2">
    <source>
        <dbReference type="EMBL" id="VWD55903.1"/>
    </source>
</evidence>
<sequence length="111" mass="12878">MNIVEQFPMYMNAALMGFFVYGLAFVPVWRITANMTYDAWKVPVALAIVFVLVLCPELYHFAQWHFGGFDKQLEMQMLRYDGDILYNALKVKFWSEVAGGAAAWFFLGRYV</sequence>
<keyword evidence="1" id="KW-1133">Transmembrane helix</keyword>
<protein>
    <submittedName>
        <fullName evidence="2">Uncharacterized protein</fullName>
    </submittedName>
</protein>
<gene>
    <name evidence="2" type="ORF">BCO71033_05868</name>
</gene>
<feature type="transmembrane region" description="Helical" evidence="1">
    <location>
        <begin position="12"/>
        <end position="32"/>
    </location>
</feature>
<accession>A0A6P3BBC9</accession>
<dbReference type="RefSeq" id="WP_174947420.1">
    <property type="nucleotide sequence ID" value="NZ_CABVQS010000032.1"/>
</dbReference>
<proteinExistence type="predicted"/>
<feature type="transmembrane region" description="Helical" evidence="1">
    <location>
        <begin position="44"/>
        <end position="62"/>
    </location>
</feature>
<reference evidence="2 3" key="1">
    <citation type="submission" date="2019-09" db="EMBL/GenBank/DDBJ databases">
        <authorList>
            <person name="Depoorter E."/>
        </authorList>
    </citation>
    <scope>NUCLEOTIDE SEQUENCE [LARGE SCALE GENOMIC DNA]</scope>
    <source>
        <strain evidence="2">R-71033</strain>
    </source>
</reference>
<dbReference type="Proteomes" id="UP000494109">
    <property type="component" value="Unassembled WGS sequence"/>
</dbReference>
<name>A0A6P3BBC9_9BURK</name>
<evidence type="ECO:0000313" key="3">
    <source>
        <dbReference type="Proteomes" id="UP000494109"/>
    </source>
</evidence>
<evidence type="ECO:0000256" key="1">
    <source>
        <dbReference type="SAM" id="Phobius"/>
    </source>
</evidence>
<dbReference type="AlphaFoldDB" id="A0A6P3BBC9"/>
<keyword evidence="1" id="KW-0472">Membrane</keyword>
<dbReference type="EMBL" id="CABVQS010000032">
    <property type="protein sequence ID" value="VWD55903.1"/>
    <property type="molecule type" value="Genomic_DNA"/>
</dbReference>
<keyword evidence="1" id="KW-0812">Transmembrane</keyword>
<organism evidence="2 3">
    <name type="scientific">Burkholderia contaminans</name>
    <dbReference type="NCBI Taxonomy" id="488447"/>
    <lineage>
        <taxon>Bacteria</taxon>
        <taxon>Pseudomonadati</taxon>
        <taxon>Pseudomonadota</taxon>
        <taxon>Betaproteobacteria</taxon>
        <taxon>Burkholderiales</taxon>
        <taxon>Burkholderiaceae</taxon>
        <taxon>Burkholderia</taxon>
        <taxon>Burkholderia cepacia complex</taxon>
    </lineage>
</organism>